<dbReference type="GO" id="GO:0051377">
    <property type="term" value="F:mannose-ethanolamine phosphotransferase activity"/>
    <property type="evidence" value="ECO:0007669"/>
    <property type="project" value="TreeGrafter"/>
</dbReference>
<feature type="transmembrane region" description="Helical" evidence="1">
    <location>
        <begin position="357"/>
        <end position="381"/>
    </location>
</feature>
<name>A0A8E0VK71_9TREM</name>
<gene>
    <name evidence="2" type="ORF">FBUS_02476</name>
</gene>
<evidence type="ECO:0000256" key="1">
    <source>
        <dbReference type="SAM" id="Phobius"/>
    </source>
</evidence>
<evidence type="ECO:0000313" key="3">
    <source>
        <dbReference type="Proteomes" id="UP000728185"/>
    </source>
</evidence>
<dbReference type="GO" id="GO:0005789">
    <property type="term" value="C:endoplasmic reticulum membrane"/>
    <property type="evidence" value="ECO:0007669"/>
    <property type="project" value="TreeGrafter"/>
</dbReference>
<dbReference type="GO" id="GO:0006506">
    <property type="term" value="P:GPI anchor biosynthetic process"/>
    <property type="evidence" value="ECO:0007669"/>
    <property type="project" value="InterPro"/>
</dbReference>
<keyword evidence="1" id="KW-0812">Transmembrane</keyword>
<proteinExistence type="predicted"/>
<sequence>MLFFLRSTSFVCPFLLFDYFQMVRYTNRYHHEIGEFGLPAELTTFIQSFRPLNDTKPIDVATGFSKVVLSQLHALQNAYRAHWTRFDLVRMWLGACLMISSLLYLFCTRSCTSALYLFGQLGCTILVLQNKLLAWLQLPLVVLCPAVLLFRVILCCLSSLKSQWSWTPYRPLCLVLILSFVYWSNSFLINELTVTQFLIQTLLLCKLAGQVKNMIRHDQGTKRVFGLYPPIPTILLSLLVRFSLNLEMCREESYPNSTCRPVTDPWFVKPLGKLSYAEAYSLASWRVLFAVSSLAGAAISVHVWLRRVDLLTSWNWTRMSIELIVPTGLFTLTVCWILDVAPVALSQGLQTVAVPSLFFHHMRVVCARVLLLCIAFATVMLMRHPLLAEWRIAPDTVNSSGRAGRTRGGIMASCNQIKPIYTGWFILTLVQLPLFVLLLFLNEVHVISLLLVPVSVVLYASGVFSSERLPMSDTSSAVPIYLRLTSDWHMAVFLCLLDNLSFYTTGHQPTLADIPWDAAFAIYVGDHTTNILPAVMVLTHLFAGSLLVAACVPLCLTAPLAVTSRNSVDLKRHPFLAEYMFAVSEKNASDFTVALDRLCSRLFFTKAILTLGSVLSVGLLRRHLMVWKIFAPRLIFSATSLLVTGLALFSVRWITILTVHRSAVQHSATIVARTNRNNSRHLVSGTGHV</sequence>
<keyword evidence="1" id="KW-1133">Transmembrane helix</keyword>
<feature type="transmembrane region" description="Helical" evidence="1">
    <location>
        <begin position="323"/>
        <end position="345"/>
    </location>
</feature>
<keyword evidence="3" id="KW-1185">Reference proteome</keyword>
<feature type="transmembrane region" description="Helical" evidence="1">
    <location>
        <begin position="634"/>
        <end position="654"/>
    </location>
</feature>
<feature type="transmembrane region" description="Helical" evidence="1">
    <location>
        <begin position="603"/>
        <end position="622"/>
    </location>
</feature>
<dbReference type="Proteomes" id="UP000728185">
    <property type="component" value="Unassembled WGS sequence"/>
</dbReference>
<feature type="transmembrane region" description="Helical" evidence="1">
    <location>
        <begin position="138"/>
        <end position="160"/>
    </location>
</feature>
<feature type="transmembrane region" description="Helical" evidence="1">
    <location>
        <begin position="541"/>
        <end position="562"/>
    </location>
</feature>
<organism evidence="2 3">
    <name type="scientific">Fasciolopsis buskii</name>
    <dbReference type="NCBI Taxonomy" id="27845"/>
    <lineage>
        <taxon>Eukaryota</taxon>
        <taxon>Metazoa</taxon>
        <taxon>Spiralia</taxon>
        <taxon>Lophotrochozoa</taxon>
        <taxon>Platyhelminthes</taxon>
        <taxon>Trematoda</taxon>
        <taxon>Digenea</taxon>
        <taxon>Plagiorchiida</taxon>
        <taxon>Echinostomata</taxon>
        <taxon>Echinostomatoidea</taxon>
        <taxon>Fasciolidae</taxon>
        <taxon>Fasciolopsis</taxon>
    </lineage>
</organism>
<dbReference type="InterPro" id="IPR039524">
    <property type="entry name" value="PIGO/GPI13"/>
</dbReference>
<keyword evidence="1" id="KW-0472">Membrane</keyword>
<feature type="transmembrane region" description="Helical" evidence="1">
    <location>
        <begin position="420"/>
        <end position="440"/>
    </location>
</feature>
<feature type="transmembrane region" description="Helical" evidence="1">
    <location>
        <begin position="172"/>
        <end position="189"/>
    </location>
</feature>
<feature type="transmembrane region" description="Helical" evidence="1">
    <location>
        <begin position="446"/>
        <end position="464"/>
    </location>
</feature>
<feature type="transmembrane region" description="Helical" evidence="1">
    <location>
        <begin position="227"/>
        <end position="244"/>
    </location>
</feature>
<evidence type="ECO:0000313" key="2">
    <source>
        <dbReference type="EMBL" id="KAA0198122.1"/>
    </source>
</evidence>
<feature type="transmembrane region" description="Helical" evidence="1">
    <location>
        <begin position="283"/>
        <end position="303"/>
    </location>
</feature>
<protein>
    <submittedName>
        <fullName evidence="2">Phosphatidylinositol glycan class O</fullName>
    </submittedName>
</protein>
<comment type="caution">
    <text evidence="2">The sequence shown here is derived from an EMBL/GenBank/DDBJ whole genome shotgun (WGS) entry which is preliminary data.</text>
</comment>
<dbReference type="EMBL" id="LUCM01001928">
    <property type="protein sequence ID" value="KAA0198122.1"/>
    <property type="molecule type" value="Genomic_DNA"/>
</dbReference>
<dbReference type="OrthoDB" id="272139at2759"/>
<accession>A0A8E0VK71</accession>
<dbReference type="AlphaFoldDB" id="A0A8E0VK71"/>
<dbReference type="PANTHER" id="PTHR23071">
    <property type="entry name" value="PHOSPHATIDYLINOSITOL GLYCAN"/>
    <property type="match status" value="1"/>
</dbReference>
<reference evidence="2" key="1">
    <citation type="submission" date="2019-05" db="EMBL/GenBank/DDBJ databases">
        <title>Annotation for the trematode Fasciolopsis buski.</title>
        <authorList>
            <person name="Choi Y.-J."/>
        </authorList>
    </citation>
    <scope>NUCLEOTIDE SEQUENCE</scope>
    <source>
        <strain evidence="2">HT</strain>
        <tissue evidence="2">Whole worm</tissue>
    </source>
</reference>
<dbReference type="PANTHER" id="PTHR23071:SF1">
    <property type="entry name" value="GPI ETHANOLAMINE PHOSPHATE TRANSFERASE 3"/>
    <property type="match status" value="1"/>
</dbReference>